<dbReference type="GO" id="GO:0019563">
    <property type="term" value="P:glycerol catabolic process"/>
    <property type="evidence" value="ECO:0007669"/>
    <property type="project" value="TreeGrafter"/>
</dbReference>
<keyword evidence="3" id="KW-0547">Nucleotide-binding</keyword>
<evidence type="ECO:0000313" key="12">
    <source>
        <dbReference type="Proteomes" id="UP000887043"/>
    </source>
</evidence>
<dbReference type="PANTHER" id="PTHR10196">
    <property type="entry name" value="SUGAR KINASE"/>
    <property type="match status" value="1"/>
</dbReference>
<dbReference type="Gene3D" id="3.30.420.40">
    <property type="match status" value="2"/>
</dbReference>
<dbReference type="GO" id="GO:0004370">
    <property type="term" value="F:glycerol kinase activity"/>
    <property type="evidence" value="ECO:0007669"/>
    <property type="project" value="TreeGrafter"/>
</dbReference>
<reference evidence="11" key="1">
    <citation type="submission" date="2021-08" db="EMBL/GenBank/DDBJ databases">
        <title>Prevotella lacticifex sp. nov., isolated from rumen of cow.</title>
        <authorList>
            <person name="Shinkai T."/>
            <person name="Ikeyama N."/>
            <person name="Kumagai M."/>
            <person name="Ohmori H."/>
            <person name="Sakamoto M."/>
            <person name="Ohkuma M."/>
            <person name="Mitsumori M."/>
        </authorList>
    </citation>
    <scope>NUCLEOTIDE SEQUENCE</scope>
    <source>
        <strain evidence="11">DSM 11371</strain>
    </source>
</reference>
<dbReference type="GO" id="GO:0005524">
    <property type="term" value="F:ATP binding"/>
    <property type="evidence" value="ECO:0007669"/>
    <property type="project" value="UniProtKB-KW"/>
</dbReference>
<keyword evidence="6" id="KW-0067">ATP-binding</keyword>
<comment type="similarity">
    <text evidence="1 8">Belongs to the FGGY kinase family.</text>
</comment>
<accession>A0AA37HYS3</accession>
<evidence type="ECO:0000256" key="5">
    <source>
        <dbReference type="ARBA" id="ARBA00022798"/>
    </source>
</evidence>
<evidence type="ECO:0000256" key="8">
    <source>
        <dbReference type="RuleBase" id="RU003733"/>
    </source>
</evidence>
<dbReference type="NCBIfam" id="NF000756">
    <property type="entry name" value="PRK00047.1"/>
    <property type="match status" value="1"/>
</dbReference>
<organism evidence="11 12">
    <name type="scientific">Segatella bryantii</name>
    <name type="common">Prevotella bryantii</name>
    <dbReference type="NCBI Taxonomy" id="77095"/>
    <lineage>
        <taxon>Bacteria</taxon>
        <taxon>Pseudomonadati</taxon>
        <taxon>Bacteroidota</taxon>
        <taxon>Bacteroidia</taxon>
        <taxon>Bacteroidales</taxon>
        <taxon>Prevotellaceae</taxon>
        <taxon>Segatella</taxon>
    </lineage>
</organism>
<dbReference type="Proteomes" id="UP000887043">
    <property type="component" value="Unassembled WGS sequence"/>
</dbReference>
<evidence type="ECO:0000256" key="3">
    <source>
        <dbReference type="ARBA" id="ARBA00022741"/>
    </source>
</evidence>
<dbReference type="InterPro" id="IPR018485">
    <property type="entry name" value="FGGY_C"/>
</dbReference>
<keyword evidence="2 8" id="KW-0808">Transferase</keyword>
<dbReference type="PIRSF" id="PIRSF000538">
    <property type="entry name" value="GlpK"/>
    <property type="match status" value="1"/>
</dbReference>
<sequence>MNYIISIDQSTSATKALLFDEQCKLKNRASVAHQQHYPQAGWVEHDAEEIFHNMVQAIRELLESEAANSQVSLDTFLTDNHFSLAITNQRETVVAWDKATGEPIYHALVWQDTRGTHYCQEWRKDAHLQQLVTEHAGLKIDPSFCGSKIRWILDNVKGARQKAEQGKLLVGTIDCWLVWKLTEGRVFATDYTNASRTMFFNIHTLTWDADILKAMDIPAAILPETRACDALYGETTVAGLFEQPIQIAGVLGDSHGALIGQMCFGAGTGKVTYGTGSSVMINIGEKAQKAPEGLVTSIGFTLQGKTYYAYEGNIYSTGATLKWLTDQVKLINSPVETEALANSVDSNGGVYCIPAFAGLGAPWWQDQVKAAIVGMTFNTTKAHIVRAAVESIAYQVTDLVKAMTSTTGISISELSADGGPTNNQFLMQMQADLLGADIVCTDVEDASALGAVVVNGFARKVWLQTDEVIRLKNITKRISPDATHDTTQAYAGWRQAVEHLIKQ</sequence>
<dbReference type="CDD" id="cd07769">
    <property type="entry name" value="ASKHA_NBD_FGGY_GK"/>
    <property type="match status" value="1"/>
</dbReference>
<dbReference type="EMBL" id="BPTR01000001">
    <property type="protein sequence ID" value="GJG28243.1"/>
    <property type="molecule type" value="Genomic_DNA"/>
</dbReference>
<gene>
    <name evidence="11" type="primary">glpK1</name>
    <name evidence="11" type="ORF">PRRU23_19430</name>
</gene>
<dbReference type="InterPro" id="IPR000577">
    <property type="entry name" value="Carb_kinase_FGGY"/>
</dbReference>
<evidence type="ECO:0000256" key="7">
    <source>
        <dbReference type="ARBA" id="ARBA00043149"/>
    </source>
</evidence>
<evidence type="ECO:0000256" key="4">
    <source>
        <dbReference type="ARBA" id="ARBA00022777"/>
    </source>
</evidence>
<dbReference type="InterPro" id="IPR018484">
    <property type="entry name" value="FGGY_N"/>
</dbReference>
<comment type="caution">
    <text evidence="11">The sequence shown here is derived from an EMBL/GenBank/DDBJ whole genome shotgun (WGS) entry which is preliminary data.</text>
</comment>
<dbReference type="InterPro" id="IPR043129">
    <property type="entry name" value="ATPase_NBD"/>
</dbReference>
<evidence type="ECO:0000256" key="2">
    <source>
        <dbReference type="ARBA" id="ARBA00022679"/>
    </source>
</evidence>
<feature type="domain" description="Carbohydrate kinase FGGY C-terminal" evidence="10">
    <location>
        <begin position="270"/>
        <end position="457"/>
    </location>
</feature>
<dbReference type="AlphaFoldDB" id="A0AA37HYS3"/>
<dbReference type="InterPro" id="IPR018483">
    <property type="entry name" value="Carb_kinase_FGGY_CS"/>
</dbReference>
<protein>
    <recommendedName>
        <fullName evidence="7">ATP:glycerol 3-phosphotransferase</fullName>
    </recommendedName>
</protein>
<dbReference type="GO" id="GO:0005829">
    <property type="term" value="C:cytosol"/>
    <property type="evidence" value="ECO:0007669"/>
    <property type="project" value="TreeGrafter"/>
</dbReference>
<dbReference type="PANTHER" id="PTHR10196:SF69">
    <property type="entry name" value="GLYCEROL KINASE"/>
    <property type="match status" value="1"/>
</dbReference>
<keyword evidence="4 8" id="KW-0418">Kinase</keyword>
<dbReference type="PROSITE" id="PS00445">
    <property type="entry name" value="FGGY_KINASES_2"/>
    <property type="match status" value="1"/>
</dbReference>
<dbReference type="FunFam" id="3.30.420.40:FF:000008">
    <property type="entry name" value="Glycerol kinase"/>
    <property type="match status" value="1"/>
</dbReference>
<evidence type="ECO:0000259" key="9">
    <source>
        <dbReference type="Pfam" id="PF00370"/>
    </source>
</evidence>
<keyword evidence="5" id="KW-0319">Glycerol metabolism</keyword>
<feature type="domain" description="Carbohydrate kinase FGGY N-terminal" evidence="9">
    <location>
        <begin position="3"/>
        <end position="260"/>
    </location>
</feature>
<evidence type="ECO:0000259" key="10">
    <source>
        <dbReference type="Pfam" id="PF02782"/>
    </source>
</evidence>
<evidence type="ECO:0000256" key="1">
    <source>
        <dbReference type="ARBA" id="ARBA00009156"/>
    </source>
</evidence>
<evidence type="ECO:0000313" key="11">
    <source>
        <dbReference type="EMBL" id="GJG28243.1"/>
    </source>
</evidence>
<dbReference type="RefSeq" id="WP_006282172.1">
    <property type="nucleotide sequence ID" value="NZ_BPTR01000001.1"/>
</dbReference>
<dbReference type="Pfam" id="PF02782">
    <property type="entry name" value="FGGY_C"/>
    <property type="match status" value="1"/>
</dbReference>
<dbReference type="SUPFAM" id="SSF53067">
    <property type="entry name" value="Actin-like ATPase domain"/>
    <property type="match status" value="2"/>
</dbReference>
<evidence type="ECO:0000256" key="6">
    <source>
        <dbReference type="ARBA" id="ARBA00022840"/>
    </source>
</evidence>
<dbReference type="Pfam" id="PF00370">
    <property type="entry name" value="FGGY_N"/>
    <property type="match status" value="1"/>
</dbReference>
<name>A0AA37HYS3_SEGBR</name>
<proteinExistence type="inferred from homology"/>